<evidence type="ECO:0000256" key="2">
    <source>
        <dbReference type="ARBA" id="ARBA00009194"/>
    </source>
</evidence>
<proteinExistence type="inferred from homology"/>
<dbReference type="CDD" id="cd16334">
    <property type="entry name" value="LppX-like"/>
    <property type="match status" value="1"/>
</dbReference>
<dbReference type="InterPro" id="IPR009830">
    <property type="entry name" value="LppX/LprAFG"/>
</dbReference>
<dbReference type="Proteomes" id="UP001596074">
    <property type="component" value="Unassembled WGS sequence"/>
</dbReference>
<keyword evidence="3" id="KW-0472">Membrane</keyword>
<comment type="caution">
    <text evidence="4">The sequence shown here is derived from an EMBL/GenBank/DDBJ whole genome shotgun (WGS) entry which is preliminary data.</text>
</comment>
<evidence type="ECO:0000256" key="1">
    <source>
        <dbReference type="ARBA" id="ARBA00004196"/>
    </source>
</evidence>
<name>A0ABW1AK22_9ACTN</name>
<dbReference type="InterPro" id="IPR029046">
    <property type="entry name" value="LolA/LolB/LppX"/>
</dbReference>
<dbReference type="EMBL" id="JBHSON010000194">
    <property type="protein sequence ID" value="MFC5754867.1"/>
    <property type="molecule type" value="Genomic_DNA"/>
</dbReference>
<gene>
    <name evidence="4" type="ORF">ACFPZN_55425</name>
</gene>
<sequence length="243" mass="24746">MSSARGRLVLLIPVLCLLLVGSVLTGCDGDGGGGGDGGAAAKPAFDAAETLRKSSAAMANVKSAAFTLAAEGKPPIMVQGGDLKLLREGDAEGTLTIEQSGQAVEMRVVVLGDAVYIKAVTGGWRQVPKALVATWYDPSAVLDPQRGISKLLGSVTQPKAEATEKVGGKDAHRVGVVLPRAAIGGLVPGVDSDVRGQVWVGAADHRLLKVRGEIPSAAEGGDKGAVVITFTEFDAPYSIKAPA</sequence>
<evidence type="ECO:0000313" key="4">
    <source>
        <dbReference type="EMBL" id="MFC5754867.1"/>
    </source>
</evidence>
<reference evidence="5" key="1">
    <citation type="journal article" date="2019" name="Int. J. Syst. Evol. Microbiol.">
        <title>The Global Catalogue of Microorganisms (GCM) 10K type strain sequencing project: providing services to taxonomists for standard genome sequencing and annotation.</title>
        <authorList>
            <consortium name="The Broad Institute Genomics Platform"/>
            <consortium name="The Broad Institute Genome Sequencing Center for Infectious Disease"/>
            <person name="Wu L."/>
            <person name="Ma J."/>
        </authorList>
    </citation>
    <scope>NUCLEOTIDE SEQUENCE [LARGE SCALE GENOMIC DNA]</scope>
    <source>
        <strain evidence="5">KCTC 42087</strain>
    </source>
</reference>
<keyword evidence="3" id="KW-1003">Cell membrane</keyword>
<dbReference type="Pfam" id="PF07161">
    <property type="entry name" value="LppX_LprAFG"/>
    <property type="match status" value="1"/>
</dbReference>
<dbReference type="Gene3D" id="2.50.20.20">
    <property type="match status" value="1"/>
</dbReference>
<dbReference type="SUPFAM" id="SSF89392">
    <property type="entry name" value="Prokaryotic lipoproteins and lipoprotein localization factors"/>
    <property type="match status" value="1"/>
</dbReference>
<keyword evidence="4" id="KW-0449">Lipoprotein</keyword>
<accession>A0ABW1AK22</accession>
<organism evidence="4 5">
    <name type="scientific">Actinomadura rugatobispora</name>
    <dbReference type="NCBI Taxonomy" id="1994"/>
    <lineage>
        <taxon>Bacteria</taxon>
        <taxon>Bacillati</taxon>
        <taxon>Actinomycetota</taxon>
        <taxon>Actinomycetes</taxon>
        <taxon>Streptosporangiales</taxon>
        <taxon>Thermomonosporaceae</taxon>
        <taxon>Actinomadura</taxon>
    </lineage>
</organism>
<protein>
    <submittedName>
        <fullName evidence="4">LppX_LprAFG lipoprotein</fullName>
    </submittedName>
</protein>
<keyword evidence="5" id="KW-1185">Reference proteome</keyword>
<evidence type="ECO:0000256" key="3">
    <source>
        <dbReference type="ARBA" id="ARBA00022475"/>
    </source>
</evidence>
<comment type="similarity">
    <text evidence="2">Belongs to the LppX/LprAFG lipoprotein family.</text>
</comment>
<dbReference type="RefSeq" id="WP_378293391.1">
    <property type="nucleotide sequence ID" value="NZ_JBHSON010000194.1"/>
</dbReference>
<comment type="subcellular location">
    <subcellularLocation>
        <location evidence="1">Cell envelope</location>
    </subcellularLocation>
</comment>
<dbReference type="PROSITE" id="PS51257">
    <property type="entry name" value="PROKAR_LIPOPROTEIN"/>
    <property type="match status" value="1"/>
</dbReference>
<evidence type="ECO:0000313" key="5">
    <source>
        <dbReference type="Proteomes" id="UP001596074"/>
    </source>
</evidence>